<organism evidence="1 2">
    <name type="scientific">Sphingomonas quercus</name>
    <dbReference type="NCBI Taxonomy" id="2842451"/>
    <lineage>
        <taxon>Bacteria</taxon>
        <taxon>Pseudomonadati</taxon>
        <taxon>Pseudomonadota</taxon>
        <taxon>Alphaproteobacteria</taxon>
        <taxon>Sphingomonadales</taxon>
        <taxon>Sphingomonadaceae</taxon>
        <taxon>Sphingomonas</taxon>
    </lineage>
</organism>
<proteinExistence type="predicted"/>
<evidence type="ECO:0000313" key="2">
    <source>
        <dbReference type="Proteomes" id="UP000776276"/>
    </source>
</evidence>
<dbReference type="Proteomes" id="UP000776276">
    <property type="component" value="Unassembled WGS sequence"/>
</dbReference>
<keyword evidence="2" id="KW-1185">Reference proteome</keyword>
<protein>
    <submittedName>
        <fullName evidence="1">Uncharacterized protein</fullName>
    </submittedName>
</protein>
<gene>
    <name evidence="1" type="ORF">KOF26_11955</name>
</gene>
<sequence length="196" mass="20552">MKIRLLSLGETVAVAAVVISGLGLYNSWNKADTPAPASVTGGEAKKPSALTLRAEAQADGARLALSPVSTAQVVQSQTIAFPAPLDIAPVETTGDPRIEASWVDAALRKVGEAEKVGAGDLRVPVLITTRYIEDDAEQTDRSVYQLGYVLSEGGLFGGRHVRLRGLSLSARGARDGQKRIDALWTAAHKAAQSPSP</sequence>
<dbReference type="RefSeq" id="WP_216325068.1">
    <property type="nucleotide sequence ID" value="NZ_JAHKRT010000006.1"/>
</dbReference>
<comment type="caution">
    <text evidence="1">The sequence shown here is derived from an EMBL/GenBank/DDBJ whole genome shotgun (WGS) entry which is preliminary data.</text>
</comment>
<evidence type="ECO:0000313" key="1">
    <source>
        <dbReference type="EMBL" id="MBU3078583.1"/>
    </source>
</evidence>
<accession>A0ABS6BJW3</accession>
<name>A0ABS6BJW3_9SPHN</name>
<reference evidence="1 2" key="1">
    <citation type="submission" date="2021-06" db="EMBL/GenBank/DDBJ databases">
        <title>Sphingomonas sp. XMGL2, whole genome shotgun sequencing project.</title>
        <authorList>
            <person name="Zhao G."/>
            <person name="Shen L."/>
        </authorList>
    </citation>
    <scope>NUCLEOTIDE SEQUENCE [LARGE SCALE GENOMIC DNA]</scope>
    <source>
        <strain evidence="1 2">XMGL2</strain>
    </source>
</reference>
<dbReference type="EMBL" id="JAHKRT010000006">
    <property type="protein sequence ID" value="MBU3078583.1"/>
    <property type="molecule type" value="Genomic_DNA"/>
</dbReference>